<evidence type="ECO:0000256" key="3">
    <source>
        <dbReference type="SAM" id="MobiDB-lite"/>
    </source>
</evidence>
<dbReference type="SMART" id="SM00214">
    <property type="entry name" value="VWC"/>
    <property type="match status" value="1"/>
</dbReference>
<protein>
    <submittedName>
        <fullName evidence="6">Extracellular matrix protein 2</fullName>
    </submittedName>
</protein>
<dbReference type="Ensembl" id="ENSVURT00010026868.1">
    <property type="protein sequence ID" value="ENSVURP00010023605.1"/>
    <property type="gene ID" value="ENSVURG00010018095.1"/>
</dbReference>
<dbReference type="OMA" id="MTMYNRA"/>
<dbReference type="PROSITE" id="PS01208">
    <property type="entry name" value="VWFC_1"/>
    <property type="match status" value="1"/>
</dbReference>
<dbReference type="GO" id="GO:0005614">
    <property type="term" value="C:interstitial matrix"/>
    <property type="evidence" value="ECO:0007669"/>
    <property type="project" value="Ensembl"/>
</dbReference>
<dbReference type="InterPro" id="IPR003591">
    <property type="entry name" value="Leu-rich_rpt_typical-subtyp"/>
</dbReference>
<reference evidence="6" key="3">
    <citation type="submission" date="2025-09" db="UniProtKB">
        <authorList>
            <consortium name="Ensembl"/>
        </authorList>
    </citation>
    <scope>IDENTIFICATION</scope>
</reference>
<dbReference type="OrthoDB" id="676979at2759"/>
<sequence>MKLATGIYCFLLISLYTDVAQNATTENIRRLKQSTGHRVLRRSPSLNRGSHRQTEPRGQAGTAALGDIDDSVVGMDGLLVSSLGEESSYSVLPGKKGQCVFGGMMMYNSAVWSPEPCVTCLCSNGKVVCDEATCPPRQCPRTFTPEGECCPVCSDTVLNRISLGDSMEFSGDSLAQSEHRDPQQKALPQTPAGMDRLLGRKEHESEEEDSGEKDGEKGERRKTKEGRHHQQTHSERTVPEKDKKQSHETEDCWTEERKKEARPRLNPESEEEEVVEEEEEEAEEEEDEEDSCFPVPAPSAQIPPLPSACSISGHRISCINAKLTKIPNIVAPELRSLELIGNSISCIPDKAFHGTPNLERLDLRKNTITSSGISPNAFKRLKKLTHLYLDSNSLVQFPPALPSRLQELKINENNLRSIDEDSLAELQQLVVLELEGNQLSESNVSPSAFAPLKSLSYLRLGKNQFRIIPQGLPASIEELYLENNQIEEIKETSFNHTRNINVIILRHNKIEEDRIDPLAWIHHENLESIDLSYNKLYHVPSYLPKSLLHLVLVGNQIERVPGYVFGHMKPGLEYLYLSFNQLNDDGIHPVSFYGAYHSLREIFLDYNELKSIPCGISRMTSLRLLRLNNNKIRRLRQQRICGTENRDSPLEHLHLENNYISPRAISSFQFPCIRSHASIILGPQKVK</sequence>
<dbReference type="InterPro" id="IPR001007">
    <property type="entry name" value="VWF_dom"/>
</dbReference>
<feature type="compositionally biased region" description="Basic residues" evidence="3">
    <location>
        <begin position="220"/>
        <end position="231"/>
    </location>
</feature>
<feature type="region of interest" description="Disordered" evidence="3">
    <location>
        <begin position="170"/>
        <end position="300"/>
    </location>
</feature>
<feature type="signal peptide" evidence="4">
    <location>
        <begin position="1"/>
        <end position="22"/>
    </location>
</feature>
<evidence type="ECO:0000259" key="5">
    <source>
        <dbReference type="PROSITE" id="PS50184"/>
    </source>
</evidence>
<dbReference type="Pfam" id="PF13855">
    <property type="entry name" value="LRR_8"/>
    <property type="match status" value="3"/>
</dbReference>
<feature type="compositionally biased region" description="Acidic residues" evidence="3">
    <location>
        <begin position="268"/>
        <end position="291"/>
    </location>
</feature>
<name>A0A4X2LPG7_VOMUR</name>
<dbReference type="SMART" id="SM00365">
    <property type="entry name" value="LRR_SD22"/>
    <property type="match status" value="7"/>
</dbReference>
<dbReference type="FunFam" id="3.80.10.10:FF:000284">
    <property type="entry name" value="extracellular matrix protein 2 isoform X1"/>
    <property type="match status" value="1"/>
</dbReference>
<dbReference type="RefSeq" id="XP_027691688.1">
    <property type="nucleotide sequence ID" value="XM_027835887.1"/>
</dbReference>
<proteinExistence type="predicted"/>
<keyword evidence="7" id="KW-1185">Reference proteome</keyword>
<dbReference type="SUPFAM" id="SSF52058">
    <property type="entry name" value="L domain-like"/>
    <property type="match status" value="1"/>
</dbReference>
<dbReference type="AlphaFoldDB" id="A0A4X2LPG7"/>
<keyword evidence="2" id="KW-0677">Repeat</keyword>
<evidence type="ECO:0000256" key="4">
    <source>
        <dbReference type="SAM" id="SignalP"/>
    </source>
</evidence>
<dbReference type="GeneID" id="114023290"/>
<evidence type="ECO:0000256" key="1">
    <source>
        <dbReference type="ARBA" id="ARBA00022614"/>
    </source>
</evidence>
<dbReference type="PANTHER" id="PTHR46544">
    <property type="entry name" value="EXTRACELLULAR MATRIX PROTEIN 2-RELATED"/>
    <property type="match status" value="1"/>
</dbReference>
<accession>A0A4X2LPG7</accession>
<organism evidence="6 7">
    <name type="scientific">Vombatus ursinus</name>
    <name type="common">Common wombat</name>
    <dbReference type="NCBI Taxonomy" id="29139"/>
    <lineage>
        <taxon>Eukaryota</taxon>
        <taxon>Metazoa</taxon>
        <taxon>Chordata</taxon>
        <taxon>Craniata</taxon>
        <taxon>Vertebrata</taxon>
        <taxon>Euteleostomi</taxon>
        <taxon>Mammalia</taxon>
        <taxon>Metatheria</taxon>
        <taxon>Diprotodontia</taxon>
        <taxon>Vombatidae</taxon>
        <taxon>Vombatus</taxon>
    </lineage>
</organism>
<dbReference type="InterPro" id="IPR032675">
    <property type="entry name" value="LRR_dom_sf"/>
</dbReference>
<dbReference type="SMART" id="SM00369">
    <property type="entry name" value="LRR_TYP"/>
    <property type="match status" value="11"/>
</dbReference>
<evidence type="ECO:0000313" key="7">
    <source>
        <dbReference type="Proteomes" id="UP000314987"/>
    </source>
</evidence>
<gene>
    <name evidence="6" type="primary">ECM2</name>
</gene>
<evidence type="ECO:0000256" key="2">
    <source>
        <dbReference type="ARBA" id="ARBA00022737"/>
    </source>
</evidence>
<feature type="region of interest" description="Disordered" evidence="3">
    <location>
        <begin position="33"/>
        <end position="65"/>
    </location>
</feature>
<dbReference type="PANTHER" id="PTHR46544:SF1">
    <property type="entry name" value="EXTRACELLULAR MATRIX PROTEIN 2"/>
    <property type="match status" value="1"/>
</dbReference>
<dbReference type="GeneTree" id="ENSGT00940000159941"/>
<dbReference type="Pfam" id="PF00093">
    <property type="entry name" value="VWC"/>
    <property type="match status" value="1"/>
</dbReference>
<dbReference type="SUPFAM" id="SSF57603">
    <property type="entry name" value="FnI-like domain"/>
    <property type="match status" value="1"/>
</dbReference>
<feature type="chain" id="PRO_5021309577" evidence="4">
    <location>
        <begin position="23"/>
        <end position="687"/>
    </location>
</feature>
<dbReference type="STRING" id="29139.ENSVURP00010023605"/>
<feature type="compositionally biased region" description="Basic and acidic residues" evidence="3">
    <location>
        <begin position="232"/>
        <end position="267"/>
    </location>
</feature>
<dbReference type="InterPro" id="IPR001611">
    <property type="entry name" value="Leu-rich_rpt"/>
</dbReference>
<dbReference type="PROSITE" id="PS51450">
    <property type="entry name" value="LRR"/>
    <property type="match status" value="3"/>
</dbReference>
<dbReference type="InterPro" id="IPR043184">
    <property type="entry name" value="ECM2"/>
</dbReference>
<dbReference type="RefSeq" id="XP_027691689.1">
    <property type="nucleotide sequence ID" value="XM_027835888.1"/>
</dbReference>
<feature type="domain" description="VWFC" evidence="5">
    <location>
        <begin position="97"/>
        <end position="154"/>
    </location>
</feature>
<dbReference type="GO" id="GO:0010811">
    <property type="term" value="P:positive regulation of cell-substrate adhesion"/>
    <property type="evidence" value="ECO:0007669"/>
    <property type="project" value="Ensembl"/>
</dbReference>
<keyword evidence="1" id="KW-0433">Leucine-rich repeat</keyword>
<reference evidence="7" key="1">
    <citation type="submission" date="2018-12" db="EMBL/GenBank/DDBJ databases">
        <authorList>
            <person name="Yazar S."/>
        </authorList>
    </citation>
    <scope>NUCLEOTIDE SEQUENCE [LARGE SCALE GENOMIC DNA]</scope>
</reference>
<reference evidence="6" key="2">
    <citation type="submission" date="2025-08" db="UniProtKB">
        <authorList>
            <consortium name="Ensembl"/>
        </authorList>
    </citation>
    <scope>IDENTIFICATION</scope>
</reference>
<dbReference type="FunFam" id="3.80.10.10:FF:000130">
    <property type="entry name" value="extracellular matrix protein 2 isoform X1"/>
    <property type="match status" value="1"/>
</dbReference>
<dbReference type="GO" id="GO:0070052">
    <property type="term" value="F:collagen V binding"/>
    <property type="evidence" value="ECO:0007669"/>
    <property type="project" value="Ensembl"/>
</dbReference>
<keyword evidence="4" id="KW-0732">Signal</keyword>
<evidence type="ECO:0000313" key="6">
    <source>
        <dbReference type="Ensembl" id="ENSVURP00010023605.1"/>
    </source>
</evidence>
<dbReference type="Proteomes" id="UP000314987">
    <property type="component" value="Unassembled WGS sequence"/>
</dbReference>
<dbReference type="CTD" id="1842"/>
<dbReference type="Gene3D" id="6.20.200.20">
    <property type="match status" value="1"/>
</dbReference>
<dbReference type="Gene3D" id="3.80.10.10">
    <property type="entry name" value="Ribonuclease Inhibitor"/>
    <property type="match status" value="3"/>
</dbReference>
<dbReference type="PROSITE" id="PS50184">
    <property type="entry name" value="VWFC_2"/>
    <property type="match status" value="1"/>
</dbReference>
<dbReference type="GO" id="GO:0008201">
    <property type="term" value="F:heparin binding"/>
    <property type="evidence" value="ECO:0007669"/>
    <property type="project" value="Ensembl"/>
</dbReference>
<dbReference type="GO" id="GO:0030198">
    <property type="term" value="P:extracellular matrix organization"/>
    <property type="evidence" value="ECO:0007669"/>
    <property type="project" value="Ensembl"/>
</dbReference>